<dbReference type="SMART" id="SM00727">
    <property type="entry name" value="STI1"/>
    <property type="match status" value="2"/>
</dbReference>
<evidence type="ECO:0000313" key="9">
    <source>
        <dbReference type="Proteomes" id="UP000738325"/>
    </source>
</evidence>
<dbReference type="EMBL" id="JAAAIP010000027">
    <property type="protein sequence ID" value="KAG0328844.1"/>
    <property type="molecule type" value="Genomic_DNA"/>
</dbReference>
<sequence length="1184" mass="131639">MSADEFKAQGNKAFVAKDYPTAIEHFSKAIELDSTNHVLYSNRSACYASLKNYEKALEDGEKTVELKADWGKGYGRKAAALFGLGRYPEANDVYEAGLKVEPTNPQLQKGLQETQQAMEKEASMGIGQFFGPDVFTKMQANPKLAPLLAQPDLVEKVRAIQANPNALNQHMQDPRIMSLLMGLMGLDARGPEDEASPMDQDTTSPPAFSPSSQSPPKPAASSPKKEEAKPEPEELPSEEELKKKEAAQIKDLGNASYKARKFDEALDYYSKAWDLDSTNISILTNKAAVYFEMAKYDDCIKTCEEAIEVGREYRADYKLIAKALGRIGTAYYKQNNLTEAIRFYGKSLAEHRTPDILAKLKEVEKAKLKADKEAYRDPVLSAEARERGNALFKQSDFAGAVKEYSEAIKRDESDPRAYSNRAACYTKLLSINEAQKDCDTCLKLDPKFVKGYIRKAAIQFLKKEYTECLETCQQAKEADVDNKNTHEIDQQINKVYSEMNRGPQRREGETEQETLARAQQDPEVQRIMSDPAMRSILQQMQEDPQAAQEHMKNPKVAANIRKLVAAGIIRLANKQDKSQMLPRPQVTIPDCGTVQGIQAETRPNVAKFLNIPYATVSSRWRSATKATAWTGIRDCSVLGPACPQPANDSPLANLTNDPVTAAALASIQYSEKDCLNMNIYAPLEHLSKAQTLIPVMVWIHGGGFLSGSNALPKYDGTNFVGRSIQLGRPVILVSINYRLNYLGMMSSPELVQDVRSATTGDSRGSVGNWGLLDQKLALEWVREHIHVFGGNASDVTAFGESAGATSIAYHMTILEHHGLFQRAILQSGVTTTMAAGRAETEGRRYFDQLCRYHLKLELESGQILSGGEKLARLKAIPATELVKAGDKGRIGMFVPTIDDVLIHDDVRVTVNDPARYDPGLRAVMIGDCRDEGVVFVPTIGAKSIKQWDKFRSRYCPPGKDALQEFDAIYGGPPKTDKDARKISADVLRDAVFVYPNHATSVALMRVRDLGNTIADDRGLDNLELVRFHFDRPLKMLDDMGFQSLGAYHGSELLFVFGSDSSQLMMTADERALSQKMMDLWILFAWGESSRQYGLRQGLRSVLPRDTPAVSAATAGRGSEGSMRLGEGGLWHEAVVFTNECTVERGQTERMDQRKIDFWCKYEQSVWRRRADQHAARVKQAQTKL</sequence>
<accession>A0A9P6UZY2</accession>
<proteinExistence type="predicted"/>
<organism evidence="8 9">
    <name type="scientific">Dissophora globulifera</name>
    <dbReference type="NCBI Taxonomy" id="979702"/>
    <lineage>
        <taxon>Eukaryota</taxon>
        <taxon>Fungi</taxon>
        <taxon>Fungi incertae sedis</taxon>
        <taxon>Mucoromycota</taxon>
        <taxon>Mortierellomycotina</taxon>
        <taxon>Mortierellomycetes</taxon>
        <taxon>Mortierellales</taxon>
        <taxon>Mortierellaceae</taxon>
        <taxon>Dissophora</taxon>
    </lineage>
</organism>
<evidence type="ECO:0000256" key="4">
    <source>
        <dbReference type="ARBA" id="ARBA00022803"/>
    </source>
</evidence>
<dbReference type="Pfam" id="PF00135">
    <property type="entry name" value="COesterase"/>
    <property type="match status" value="1"/>
</dbReference>
<keyword evidence="4 5" id="KW-0802">TPR repeat</keyword>
<feature type="compositionally biased region" description="Basic and acidic residues" evidence="6">
    <location>
        <begin position="223"/>
        <end position="232"/>
    </location>
</feature>
<dbReference type="SUPFAM" id="SSF53474">
    <property type="entry name" value="alpha/beta-Hydrolases"/>
    <property type="match status" value="1"/>
</dbReference>
<dbReference type="FunFam" id="1.25.40.10:FF:000020">
    <property type="entry name" value="Stress-induced phosphoprotein 1"/>
    <property type="match status" value="1"/>
</dbReference>
<dbReference type="InterPro" id="IPR002018">
    <property type="entry name" value="CarbesteraseB"/>
</dbReference>
<feature type="repeat" description="TPR" evidence="5">
    <location>
        <begin position="3"/>
        <end position="36"/>
    </location>
</feature>
<dbReference type="PROSITE" id="PS50005">
    <property type="entry name" value="TPR"/>
    <property type="match status" value="3"/>
</dbReference>
<dbReference type="InterPro" id="IPR041243">
    <property type="entry name" value="STI1/HOP_DP"/>
</dbReference>
<dbReference type="InterPro" id="IPR019734">
    <property type="entry name" value="TPR_rpt"/>
</dbReference>
<dbReference type="Gene3D" id="1.10.260.100">
    <property type="match status" value="2"/>
</dbReference>
<dbReference type="SUPFAM" id="SSF48452">
    <property type="entry name" value="TPR-like"/>
    <property type="match status" value="3"/>
</dbReference>
<dbReference type="Pfam" id="PF17830">
    <property type="entry name" value="STI1-HOP_DP"/>
    <property type="match status" value="2"/>
</dbReference>
<dbReference type="SMART" id="SM00028">
    <property type="entry name" value="TPR"/>
    <property type="match status" value="9"/>
</dbReference>
<dbReference type="PANTHER" id="PTHR22904:SF523">
    <property type="entry name" value="STRESS-INDUCED-PHOSPHOPROTEIN 1"/>
    <property type="match status" value="1"/>
</dbReference>
<dbReference type="GO" id="GO:0051879">
    <property type="term" value="F:Hsp90 protein binding"/>
    <property type="evidence" value="ECO:0007669"/>
    <property type="project" value="TreeGrafter"/>
</dbReference>
<feature type="repeat" description="TPR" evidence="5">
    <location>
        <begin position="321"/>
        <end position="354"/>
    </location>
</feature>
<keyword evidence="9" id="KW-1185">Reference proteome</keyword>
<keyword evidence="2" id="KW-0963">Cytoplasm</keyword>
<comment type="caution">
    <text evidence="8">The sequence shown here is derived from an EMBL/GenBank/DDBJ whole genome shotgun (WGS) entry which is preliminary data.</text>
</comment>
<dbReference type="FunFam" id="1.25.40.10:FF:000010">
    <property type="entry name" value="Stress-induced phosphoprotein 1"/>
    <property type="match status" value="1"/>
</dbReference>
<evidence type="ECO:0000256" key="2">
    <source>
        <dbReference type="ARBA" id="ARBA00022490"/>
    </source>
</evidence>
<dbReference type="InterPro" id="IPR029058">
    <property type="entry name" value="AB_hydrolase_fold"/>
</dbReference>
<evidence type="ECO:0000256" key="3">
    <source>
        <dbReference type="ARBA" id="ARBA00022737"/>
    </source>
</evidence>
<dbReference type="AlphaFoldDB" id="A0A9P6UZY2"/>
<dbReference type="InterPro" id="IPR006636">
    <property type="entry name" value="STI1_HS-bd"/>
</dbReference>
<dbReference type="Pfam" id="PF13424">
    <property type="entry name" value="TPR_12"/>
    <property type="match status" value="1"/>
</dbReference>
<feature type="domain" description="STI1" evidence="7">
    <location>
        <begin position="131"/>
        <end position="180"/>
    </location>
</feature>
<dbReference type="InterPro" id="IPR011990">
    <property type="entry name" value="TPR-like_helical_dom_sf"/>
</dbReference>
<dbReference type="GO" id="GO:0005737">
    <property type="term" value="C:cytoplasm"/>
    <property type="evidence" value="ECO:0007669"/>
    <property type="project" value="UniProtKB-SubCell"/>
</dbReference>
<feature type="region of interest" description="Disordered" evidence="6">
    <location>
        <begin position="497"/>
        <end position="521"/>
    </location>
</feature>
<gene>
    <name evidence="8" type="primary">STI1</name>
    <name evidence="8" type="ORF">BGZ99_004332</name>
</gene>
<protein>
    <submittedName>
        <fullName evidence="8">Hsp90 cochaperone</fullName>
    </submittedName>
</protein>
<dbReference type="Gene3D" id="3.40.50.1820">
    <property type="entry name" value="alpha/beta hydrolase"/>
    <property type="match status" value="1"/>
</dbReference>
<dbReference type="OrthoDB" id="2423701at2759"/>
<feature type="region of interest" description="Disordered" evidence="6">
    <location>
        <begin position="187"/>
        <end position="242"/>
    </location>
</feature>
<reference evidence="8" key="1">
    <citation type="journal article" date="2020" name="Fungal Divers.">
        <title>Resolving the Mortierellaceae phylogeny through synthesis of multi-gene phylogenetics and phylogenomics.</title>
        <authorList>
            <person name="Vandepol N."/>
            <person name="Liber J."/>
            <person name="Desiro A."/>
            <person name="Na H."/>
            <person name="Kennedy M."/>
            <person name="Barry K."/>
            <person name="Grigoriev I.V."/>
            <person name="Miller A.N."/>
            <person name="O'Donnell K."/>
            <person name="Stajich J.E."/>
            <person name="Bonito G."/>
        </authorList>
    </citation>
    <scope>NUCLEOTIDE SEQUENCE</scope>
    <source>
        <strain evidence="8">REB-010B</strain>
    </source>
</reference>
<evidence type="ECO:0000313" key="8">
    <source>
        <dbReference type="EMBL" id="KAG0328844.1"/>
    </source>
</evidence>
<evidence type="ECO:0000256" key="5">
    <source>
        <dbReference type="PROSITE-ProRule" id="PRU00339"/>
    </source>
</evidence>
<dbReference type="PANTHER" id="PTHR22904">
    <property type="entry name" value="TPR REPEAT CONTAINING PROTEIN"/>
    <property type="match status" value="1"/>
</dbReference>
<dbReference type="FunFam" id="1.10.260.100:FF:000002">
    <property type="entry name" value="Stress-induced-phosphoprotein 1 (Hsp70/Hsp90-organizing)"/>
    <property type="match status" value="1"/>
</dbReference>
<keyword evidence="3" id="KW-0677">Repeat</keyword>
<feature type="domain" description="STI1" evidence="7">
    <location>
        <begin position="521"/>
        <end position="560"/>
    </location>
</feature>
<evidence type="ECO:0000259" key="7">
    <source>
        <dbReference type="SMART" id="SM00727"/>
    </source>
</evidence>
<dbReference type="Gene3D" id="1.25.40.10">
    <property type="entry name" value="Tetratricopeptide repeat domain"/>
    <property type="match status" value="3"/>
</dbReference>
<dbReference type="Pfam" id="PF13414">
    <property type="entry name" value="TPR_11"/>
    <property type="match status" value="1"/>
</dbReference>
<dbReference type="Proteomes" id="UP000738325">
    <property type="component" value="Unassembled WGS sequence"/>
</dbReference>
<evidence type="ECO:0000256" key="6">
    <source>
        <dbReference type="SAM" id="MobiDB-lite"/>
    </source>
</evidence>
<comment type="subcellular location">
    <subcellularLocation>
        <location evidence="1">Cytoplasm</location>
    </subcellularLocation>
</comment>
<evidence type="ECO:0000256" key="1">
    <source>
        <dbReference type="ARBA" id="ARBA00004496"/>
    </source>
</evidence>
<name>A0A9P6UZY2_9FUNG</name>
<feature type="repeat" description="TPR" evidence="5">
    <location>
        <begin position="246"/>
        <end position="279"/>
    </location>
</feature>